<dbReference type="AlphaFoldDB" id="A0A6G8PW30"/>
<name>A0A6G8PW30_9ACTN</name>
<protein>
    <submittedName>
        <fullName evidence="2">Uncharacterized protein</fullName>
    </submittedName>
</protein>
<dbReference type="RefSeq" id="WP_166396083.1">
    <property type="nucleotide sequence ID" value="NZ_CP045121.1"/>
</dbReference>
<feature type="region of interest" description="Disordered" evidence="1">
    <location>
        <begin position="80"/>
        <end position="107"/>
    </location>
</feature>
<keyword evidence="3" id="KW-1185">Reference proteome</keyword>
<evidence type="ECO:0000313" key="3">
    <source>
        <dbReference type="Proteomes" id="UP000502706"/>
    </source>
</evidence>
<dbReference type="Proteomes" id="UP000502706">
    <property type="component" value="Chromosome"/>
</dbReference>
<proteinExistence type="predicted"/>
<gene>
    <name evidence="2" type="ORF">GBA65_07585</name>
</gene>
<accession>A0A6G8PW30</accession>
<reference evidence="2 3" key="1">
    <citation type="submission" date="2019-10" db="EMBL/GenBank/DDBJ databases">
        <title>Rubrobacter sp nov SCSIO 52915 isolated from a deep-sea sediment in the South China Sea.</title>
        <authorList>
            <person name="Chen R.W."/>
        </authorList>
    </citation>
    <scope>NUCLEOTIDE SEQUENCE [LARGE SCALE GENOMIC DNA]</scope>
    <source>
        <strain evidence="2 3">SCSIO 52915</strain>
    </source>
</reference>
<dbReference type="EMBL" id="CP045121">
    <property type="protein sequence ID" value="QIN78409.1"/>
    <property type="molecule type" value="Genomic_DNA"/>
</dbReference>
<dbReference type="KEGG" id="rmar:GBA65_07585"/>
<sequence length="107" mass="12310">MQRKKNTFWANFWAKIFGPYPSRRLEKVLDYIMYRISDGANLREVTQEEYVRRNASPDEVEKILDNPKLVAAARKAMGEDFSSGELAPSSRPAIEGQHTPESDTFRS</sequence>
<evidence type="ECO:0000256" key="1">
    <source>
        <dbReference type="SAM" id="MobiDB-lite"/>
    </source>
</evidence>
<feature type="compositionally biased region" description="Basic and acidic residues" evidence="1">
    <location>
        <begin position="98"/>
        <end position="107"/>
    </location>
</feature>
<organism evidence="2 3">
    <name type="scientific">Rubrobacter marinus</name>
    <dbReference type="NCBI Taxonomy" id="2653852"/>
    <lineage>
        <taxon>Bacteria</taxon>
        <taxon>Bacillati</taxon>
        <taxon>Actinomycetota</taxon>
        <taxon>Rubrobacteria</taxon>
        <taxon>Rubrobacterales</taxon>
        <taxon>Rubrobacteraceae</taxon>
        <taxon>Rubrobacter</taxon>
    </lineage>
</organism>
<evidence type="ECO:0000313" key="2">
    <source>
        <dbReference type="EMBL" id="QIN78409.1"/>
    </source>
</evidence>